<keyword evidence="3" id="KW-1185">Reference proteome</keyword>
<protein>
    <recommendedName>
        <fullName evidence="1">Phlebovirus glycoprotein G2 fusion domain-containing protein</fullName>
    </recommendedName>
</protein>
<name>W2T5K1_NECAM</name>
<dbReference type="Proteomes" id="UP000053676">
    <property type="component" value="Unassembled WGS sequence"/>
</dbReference>
<dbReference type="EMBL" id="KI660181">
    <property type="protein sequence ID" value="ETN77275.1"/>
    <property type="molecule type" value="Genomic_DNA"/>
</dbReference>
<organism evidence="2 3">
    <name type="scientific">Necator americanus</name>
    <name type="common">Human hookworm</name>
    <dbReference type="NCBI Taxonomy" id="51031"/>
    <lineage>
        <taxon>Eukaryota</taxon>
        <taxon>Metazoa</taxon>
        <taxon>Ecdysozoa</taxon>
        <taxon>Nematoda</taxon>
        <taxon>Chromadorea</taxon>
        <taxon>Rhabditida</taxon>
        <taxon>Rhabditina</taxon>
        <taxon>Rhabditomorpha</taxon>
        <taxon>Strongyloidea</taxon>
        <taxon>Ancylostomatidae</taxon>
        <taxon>Bunostominae</taxon>
        <taxon>Necator</taxon>
    </lineage>
</organism>
<dbReference type="AlphaFoldDB" id="W2T5K1"/>
<dbReference type="OrthoDB" id="5877595at2759"/>
<evidence type="ECO:0000313" key="3">
    <source>
        <dbReference type="Proteomes" id="UP000053676"/>
    </source>
</evidence>
<dbReference type="Pfam" id="PF07245">
    <property type="entry name" value="Phlebovirus_G2"/>
    <property type="match status" value="1"/>
</dbReference>
<accession>W2T5K1</accession>
<dbReference type="KEGG" id="nai:NECAME_11168"/>
<sequence>MLIRLFCVVTSTLDPINKLRNSLRRPQPQNPRKYINRRRRAHNSSFFDFCVISLIAFLQHTEECLHVISINTHEELCFITDNAKTCTYDEATIISLQPLQQETCLALRDRNNKIVALISLKVDNIQFRCQKNVEFFTRDHKLMSESIHRCYLAGSCVENACETLHPTTN</sequence>
<feature type="domain" description="Phlebovirus glycoprotein G2 fusion" evidence="1">
    <location>
        <begin position="64"/>
        <end position="168"/>
    </location>
</feature>
<reference evidence="3" key="1">
    <citation type="journal article" date="2014" name="Nat. Genet.">
        <title>Genome of the human hookworm Necator americanus.</title>
        <authorList>
            <person name="Tang Y.T."/>
            <person name="Gao X."/>
            <person name="Rosa B.A."/>
            <person name="Abubucker S."/>
            <person name="Hallsworth-Pepin K."/>
            <person name="Martin J."/>
            <person name="Tyagi R."/>
            <person name="Heizer E."/>
            <person name="Zhang X."/>
            <person name="Bhonagiri-Palsikar V."/>
            <person name="Minx P."/>
            <person name="Warren W.C."/>
            <person name="Wang Q."/>
            <person name="Zhan B."/>
            <person name="Hotez P.J."/>
            <person name="Sternberg P.W."/>
            <person name="Dougall A."/>
            <person name="Gaze S.T."/>
            <person name="Mulvenna J."/>
            <person name="Sotillo J."/>
            <person name="Ranganathan S."/>
            <person name="Rabelo E.M."/>
            <person name="Wilson R.K."/>
            <person name="Felgner P.L."/>
            <person name="Bethony J."/>
            <person name="Hawdon J.M."/>
            <person name="Gasser R.B."/>
            <person name="Loukas A."/>
            <person name="Mitreva M."/>
        </authorList>
    </citation>
    <scope>NUCLEOTIDE SEQUENCE [LARGE SCALE GENOMIC DNA]</scope>
</reference>
<gene>
    <name evidence="2" type="ORF">NECAME_11168</name>
</gene>
<evidence type="ECO:0000259" key="1">
    <source>
        <dbReference type="Pfam" id="PF07245"/>
    </source>
</evidence>
<evidence type="ECO:0000313" key="2">
    <source>
        <dbReference type="EMBL" id="ETN77275.1"/>
    </source>
</evidence>
<proteinExistence type="predicted"/>
<dbReference type="InterPro" id="IPR009878">
    <property type="entry name" value="Phlebovirus_G2_fusion"/>
</dbReference>
<dbReference type="Gene3D" id="2.60.98.50">
    <property type="match status" value="1"/>
</dbReference>